<dbReference type="EMBL" id="BAABKZ010000002">
    <property type="protein sequence ID" value="GAA5095179.1"/>
    <property type="molecule type" value="Genomic_DNA"/>
</dbReference>
<name>A0ABP9MDM0_9MICO</name>
<proteinExistence type="predicted"/>
<evidence type="ECO:0000259" key="2">
    <source>
        <dbReference type="Pfam" id="PF13761"/>
    </source>
</evidence>
<evidence type="ECO:0000313" key="3">
    <source>
        <dbReference type="EMBL" id="GAA5095179.1"/>
    </source>
</evidence>
<dbReference type="Pfam" id="PF13761">
    <property type="entry name" value="DUF4166"/>
    <property type="match status" value="1"/>
</dbReference>
<sequence length="235" mass="25801">MGLMTPGASDVPDAARSVYQRALGEDFASLDAHLQVYFGPIPSGRVGGGRGTYDIAGSRLLFLRPIFALFARRHVLFPELGRDVPFTITNTPELDGSLSAIRTFEFPQQTRIMEDTMTAENGQLVDRVGKRRGLEIALRLSVVRGSLHMTSTRLAVRAGRMRIALPPLATMHLVERTDPADPSRQRVDVRITAPVLGEVFRYSGSFTYGIRPAASGESPGRLPARRPSSTQRKAR</sequence>
<evidence type="ECO:0000313" key="4">
    <source>
        <dbReference type="Proteomes" id="UP001501407"/>
    </source>
</evidence>
<keyword evidence="4" id="KW-1185">Reference proteome</keyword>
<organism evidence="3 4">
    <name type="scientific">Microbacterium yannicii</name>
    <dbReference type="NCBI Taxonomy" id="671622"/>
    <lineage>
        <taxon>Bacteria</taxon>
        <taxon>Bacillati</taxon>
        <taxon>Actinomycetota</taxon>
        <taxon>Actinomycetes</taxon>
        <taxon>Micrococcales</taxon>
        <taxon>Microbacteriaceae</taxon>
        <taxon>Microbacterium</taxon>
    </lineage>
</organism>
<accession>A0ABP9MDM0</accession>
<comment type="caution">
    <text evidence="3">The sequence shown here is derived from an EMBL/GenBank/DDBJ whole genome shotgun (WGS) entry which is preliminary data.</text>
</comment>
<protein>
    <submittedName>
        <fullName evidence="3">DUF4166 domain-containing protein</fullName>
    </submittedName>
</protein>
<feature type="region of interest" description="Disordered" evidence="1">
    <location>
        <begin position="211"/>
        <end position="235"/>
    </location>
</feature>
<reference evidence="4" key="1">
    <citation type="journal article" date="2019" name="Int. J. Syst. Evol. Microbiol.">
        <title>The Global Catalogue of Microorganisms (GCM) 10K type strain sequencing project: providing services to taxonomists for standard genome sequencing and annotation.</title>
        <authorList>
            <consortium name="The Broad Institute Genomics Platform"/>
            <consortium name="The Broad Institute Genome Sequencing Center for Infectious Disease"/>
            <person name="Wu L."/>
            <person name="Ma J."/>
        </authorList>
    </citation>
    <scope>NUCLEOTIDE SEQUENCE [LARGE SCALE GENOMIC DNA]</scope>
    <source>
        <strain evidence="4">JCM 18959</strain>
    </source>
</reference>
<dbReference type="InterPro" id="IPR025311">
    <property type="entry name" value="DUF4166"/>
</dbReference>
<evidence type="ECO:0000256" key="1">
    <source>
        <dbReference type="SAM" id="MobiDB-lite"/>
    </source>
</evidence>
<feature type="domain" description="DUF4166" evidence="2">
    <location>
        <begin position="32"/>
        <end position="206"/>
    </location>
</feature>
<gene>
    <name evidence="3" type="ORF">GCM10025760_27150</name>
</gene>
<dbReference type="Proteomes" id="UP001501407">
    <property type="component" value="Unassembled WGS sequence"/>
</dbReference>
<dbReference type="RefSeq" id="WP_194414215.1">
    <property type="nucleotide sequence ID" value="NZ_BAABKZ010000002.1"/>
</dbReference>